<name>A0A9D9GVK1_9FIRM</name>
<reference evidence="2" key="2">
    <citation type="journal article" date="2021" name="PeerJ">
        <title>Extensive microbial diversity within the chicken gut microbiome revealed by metagenomics and culture.</title>
        <authorList>
            <person name="Gilroy R."/>
            <person name="Ravi A."/>
            <person name="Getino M."/>
            <person name="Pursley I."/>
            <person name="Horton D.L."/>
            <person name="Alikhan N.F."/>
            <person name="Baker D."/>
            <person name="Gharbi K."/>
            <person name="Hall N."/>
            <person name="Watson M."/>
            <person name="Adriaenssens E.M."/>
            <person name="Foster-Nyarko E."/>
            <person name="Jarju S."/>
            <person name="Secka A."/>
            <person name="Antonio M."/>
            <person name="Oren A."/>
            <person name="Chaudhuri R.R."/>
            <person name="La Ragione R."/>
            <person name="Hildebrand F."/>
            <person name="Pallen M.J."/>
        </authorList>
    </citation>
    <scope>NUCLEOTIDE SEQUENCE</scope>
    <source>
        <strain evidence="2">17113</strain>
    </source>
</reference>
<dbReference type="AlphaFoldDB" id="A0A9D9GVK1"/>
<dbReference type="Proteomes" id="UP000823634">
    <property type="component" value="Unassembled WGS sequence"/>
</dbReference>
<reference evidence="2" key="1">
    <citation type="submission" date="2020-10" db="EMBL/GenBank/DDBJ databases">
        <authorList>
            <person name="Gilroy R."/>
        </authorList>
    </citation>
    <scope>NUCLEOTIDE SEQUENCE</scope>
    <source>
        <strain evidence="2">17113</strain>
    </source>
</reference>
<sequence>MNEEKTNFPLGEGAEDTASLESELAELNAKEEELTKENAALSLELSKKQSEVISRLKEEAKKDIELLNRECAELTKREIAVMDDFSAALLSLNDSVCDLQAVLELEQSKDRESEERK</sequence>
<feature type="coiled-coil region" evidence="1">
    <location>
        <begin position="17"/>
        <end position="77"/>
    </location>
</feature>
<protein>
    <submittedName>
        <fullName evidence="2">Uncharacterized protein</fullName>
    </submittedName>
</protein>
<evidence type="ECO:0000256" key="1">
    <source>
        <dbReference type="SAM" id="Coils"/>
    </source>
</evidence>
<evidence type="ECO:0000313" key="3">
    <source>
        <dbReference type="Proteomes" id="UP000823634"/>
    </source>
</evidence>
<dbReference type="EMBL" id="JADINA010000012">
    <property type="protein sequence ID" value="MBO8426007.1"/>
    <property type="molecule type" value="Genomic_DNA"/>
</dbReference>
<organism evidence="2 3">
    <name type="scientific">Candidatus Alloenteromonas pullistercoris</name>
    <dbReference type="NCBI Taxonomy" id="2840785"/>
    <lineage>
        <taxon>Bacteria</taxon>
        <taxon>Bacillati</taxon>
        <taxon>Bacillota</taxon>
        <taxon>Bacillota incertae sedis</taxon>
        <taxon>Candidatus Alloenteromonas</taxon>
    </lineage>
</organism>
<evidence type="ECO:0000313" key="2">
    <source>
        <dbReference type="EMBL" id="MBO8426007.1"/>
    </source>
</evidence>
<gene>
    <name evidence="2" type="ORF">IAC61_01650</name>
</gene>
<comment type="caution">
    <text evidence="2">The sequence shown here is derived from an EMBL/GenBank/DDBJ whole genome shotgun (WGS) entry which is preliminary data.</text>
</comment>
<proteinExistence type="predicted"/>
<accession>A0A9D9GVK1</accession>
<keyword evidence="1" id="KW-0175">Coiled coil</keyword>